<organism evidence="1 2">
    <name type="scientific">Colwellia phage 9A</name>
    <dbReference type="NCBI Taxonomy" id="765765"/>
    <lineage>
        <taxon>Viruses</taxon>
        <taxon>Duplodnaviria</taxon>
        <taxon>Heunggongvirae</taxon>
        <taxon>Uroviricota</taxon>
        <taxon>Caudoviricetes</taxon>
        <taxon>Franklinbayvirus</taxon>
        <taxon>Franklinbayvirus fv9A</taxon>
    </lineage>
</organism>
<sequence>MQYSIVAKFINETATKPRRYKFTDTFQGDSVTVCVDGDPWCEAEKKTDGKLINILAVLADQLVLSEKQKQVNTLHGAVLDLSKNIYVFVPVQKLIKNSACYSD</sequence>
<evidence type="ECO:0000313" key="2">
    <source>
        <dbReference type="Proteomes" id="UP000005266"/>
    </source>
</evidence>
<evidence type="ECO:0000313" key="1">
    <source>
        <dbReference type="EMBL" id="AFK66744.1"/>
    </source>
</evidence>
<dbReference type="EMBL" id="HQ317390">
    <property type="protein sequence ID" value="AFK66744.1"/>
    <property type="molecule type" value="Genomic_DNA"/>
</dbReference>
<reference evidence="1 2" key="1">
    <citation type="journal article" date="2013" name="Extremophiles">
        <title>Genomic analysis of cold-active Colwelliaphage 9A and psychrophilic phage-host interactions.</title>
        <authorList>
            <person name="Colangelo-Lillis J.R."/>
            <person name="Deming J.W."/>
        </authorList>
    </citation>
    <scope>NUCLEOTIDE SEQUENCE [LARGE SCALE GENOMIC DNA]</scope>
    <source>
        <strain evidence="1">9A</strain>
    </source>
</reference>
<gene>
    <name evidence="1" type="ORF">COPG_00148</name>
</gene>
<dbReference type="Proteomes" id="UP000005266">
    <property type="component" value="Segment"/>
</dbReference>
<protein>
    <submittedName>
        <fullName evidence="1">Uncharacterized protein</fullName>
    </submittedName>
</protein>
<proteinExistence type="predicted"/>
<accession>I3UMM9</accession>
<name>I3UMM9_9CAUD</name>
<dbReference type="GeneID" id="13165565"/>
<keyword evidence="2" id="KW-1185">Reference proteome</keyword>
<dbReference type="RefSeq" id="YP_006489334.1">
    <property type="nucleotide sequence ID" value="NC_018088.1"/>
</dbReference>
<dbReference type="KEGG" id="vg:13165565"/>